<evidence type="ECO:0000259" key="18">
    <source>
        <dbReference type="Pfam" id="PF16209"/>
    </source>
</evidence>
<feature type="binding site" evidence="14">
    <location>
        <position position="844"/>
    </location>
    <ligand>
        <name>ATP</name>
        <dbReference type="ChEBI" id="CHEBI:30616"/>
    </ligand>
</feature>
<dbReference type="Gene3D" id="2.70.150.10">
    <property type="entry name" value="Calcium-transporting ATPase, cytoplasmic transduction domain A"/>
    <property type="match status" value="1"/>
</dbReference>
<dbReference type="PANTHER" id="PTHR24092:SF153">
    <property type="entry name" value="PHOSPHOLIPID-TRANSPORTING ATPASE"/>
    <property type="match status" value="1"/>
</dbReference>
<dbReference type="EC" id="7.6.2.1" evidence="16"/>
<dbReference type="Pfam" id="PF16212">
    <property type="entry name" value="PhoLip_ATPase_C"/>
    <property type="match status" value="1"/>
</dbReference>
<dbReference type="FunFam" id="3.40.50.1000:FF:000001">
    <property type="entry name" value="Phospholipid-transporting ATPase IC"/>
    <property type="match status" value="1"/>
</dbReference>
<dbReference type="Gene3D" id="3.40.1110.10">
    <property type="entry name" value="Calcium-transporting ATPase, cytoplasmic domain N"/>
    <property type="match status" value="1"/>
</dbReference>
<dbReference type="NCBIfam" id="TIGR01494">
    <property type="entry name" value="ATPase_P-type"/>
    <property type="match status" value="1"/>
</dbReference>
<feature type="active site" description="4-aspartylphosphate intermediate" evidence="13">
    <location>
        <position position="499"/>
    </location>
</feature>
<feature type="binding site" evidence="14">
    <location>
        <position position="697"/>
    </location>
    <ligand>
        <name>ATP</name>
        <dbReference type="ChEBI" id="CHEBI:30616"/>
    </ligand>
</feature>
<evidence type="ECO:0000256" key="1">
    <source>
        <dbReference type="ARBA" id="ARBA00004141"/>
    </source>
</evidence>
<feature type="transmembrane region" description="Helical" evidence="16">
    <location>
        <begin position="90"/>
        <end position="107"/>
    </location>
</feature>
<evidence type="ECO:0000256" key="17">
    <source>
        <dbReference type="SAM" id="MobiDB-lite"/>
    </source>
</evidence>
<feature type="binding site" evidence="14">
    <location>
        <position position="843"/>
    </location>
    <ligand>
        <name>ATP</name>
        <dbReference type="ChEBI" id="CHEBI:30616"/>
    </ligand>
</feature>
<dbReference type="SUPFAM" id="SSF81665">
    <property type="entry name" value="Calcium ATPase, transmembrane domain M"/>
    <property type="match status" value="1"/>
</dbReference>
<evidence type="ECO:0000256" key="7">
    <source>
        <dbReference type="ARBA" id="ARBA00022842"/>
    </source>
</evidence>
<evidence type="ECO:0000256" key="14">
    <source>
        <dbReference type="PIRSR" id="PIRSR606539-2"/>
    </source>
</evidence>
<feature type="binding site" evidence="15">
    <location>
        <position position="1000"/>
    </location>
    <ligand>
        <name>Mg(2+)</name>
        <dbReference type="ChEBI" id="CHEBI:18420"/>
    </ligand>
</feature>
<keyword evidence="9 16" id="KW-1133">Transmembrane helix</keyword>
<evidence type="ECO:0000259" key="19">
    <source>
        <dbReference type="Pfam" id="PF16212"/>
    </source>
</evidence>
<evidence type="ECO:0000256" key="9">
    <source>
        <dbReference type="ARBA" id="ARBA00022989"/>
    </source>
</evidence>
<dbReference type="GO" id="GO:0045332">
    <property type="term" value="P:phospholipid translocation"/>
    <property type="evidence" value="ECO:0007669"/>
    <property type="project" value="TreeGrafter"/>
</dbReference>
<comment type="catalytic activity">
    <reaction evidence="12">
        <text>a 1,2-diacyl-sn-glycero-3-phosphoethanolamine(out) + ATP + H2O = a 1,2-diacyl-sn-glycero-3-phosphoethanolamine(in) + ADP + phosphate + H(+)</text>
        <dbReference type="Rhea" id="RHEA:66132"/>
        <dbReference type="ChEBI" id="CHEBI:15377"/>
        <dbReference type="ChEBI" id="CHEBI:15378"/>
        <dbReference type="ChEBI" id="CHEBI:30616"/>
        <dbReference type="ChEBI" id="CHEBI:43474"/>
        <dbReference type="ChEBI" id="CHEBI:64612"/>
        <dbReference type="ChEBI" id="CHEBI:456216"/>
    </reaction>
    <physiologicalReaction direction="left-to-right" evidence="12">
        <dbReference type="Rhea" id="RHEA:66133"/>
    </physiologicalReaction>
</comment>
<feature type="binding site" evidence="15">
    <location>
        <position position="499"/>
    </location>
    <ligand>
        <name>Mg(2+)</name>
        <dbReference type="ChEBI" id="CHEBI:18420"/>
    </ligand>
</feature>
<feature type="region of interest" description="Disordered" evidence="17">
    <location>
        <begin position="570"/>
        <end position="591"/>
    </location>
</feature>
<feature type="binding site" evidence="14">
    <location>
        <position position="499"/>
    </location>
    <ligand>
        <name>ATP</name>
        <dbReference type="ChEBI" id="CHEBI:30616"/>
    </ligand>
</feature>
<evidence type="ECO:0000256" key="5">
    <source>
        <dbReference type="ARBA" id="ARBA00022741"/>
    </source>
</evidence>
<feature type="domain" description="P-type ATPase C-terminal" evidence="19">
    <location>
        <begin position="1026"/>
        <end position="1277"/>
    </location>
</feature>
<feature type="transmembrane region" description="Helical" evidence="16">
    <location>
        <begin position="431"/>
        <end position="453"/>
    </location>
</feature>
<evidence type="ECO:0000256" key="2">
    <source>
        <dbReference type="ARBA" id="ARBA00008109"/>
    </source>
</evidence>
<comment type="cofactor">
    <cofactor evidence="15">
        <name>Mg(2+)</name>
        <dbReference type="ChEBI" id="CHEBI:18420"/>
    </cofactor>
</comment>
<keyword evidence="21" id="KW-1185">Reference proteome</keyword>
<evidence type="ECO:0000313" key="20">
    <source>
        <dbReference type="EMBL" id="KAF5323960.1"/>
    </source>
</evidence>
<evidence type="ECO:0000256" key="4">
    <source>
        <dbReference type="ARBA" id="ARBA00022723"/>
    </source>
</evidence>
<comment type="catalytic activity">
    <reaction evidence="11 16">
        <text>ATP + H2O + phospholipidSide 1 = ADP + phosphate + phospholipidSide 2.</text>
        <dbReference type="EC" id="7.6.2.1"/>
    </reaction>
</comment>
<evidence type="ECO:0000256" key="8">
    <source>
        <dbReference type="ARBA" id="ARBA00022967"/>
    </source>
</evidence>
<feature type="binding site" evidence="14">
    <location>
        <position position="500"/>
    </location>
    <ligand>
        <name>ATP</name>
        <dbReference type="ChEBI" id="CHEBI:30616"/>
    </ligand>
</feature>
<feature type="domain" description="P-type ATPase N-terminal" evidence="18">
    <location>
        <begin position="61"/>
        <end position="117"/>
    </location>
</feature>
<comment type="caution">
    <text evidence="20">The sequence shown here is derived from an EMBL/GenBank/DDBJ whole genome shotgun (WGS) entry which is preliminary data.</text>
</comment>
<dbReference type="SUPFAM" id="SSF81660">
    <property type="entry name" value="Metal cation-transporting ATPase, ATP-binding domain N"/>
    <property type="match status" value="1"/>
</dbReference>
<sequence length="1466" mass="164404">MSTKGASKKGKGTGLWAALRRLADADVGDLFSRKREPGPPRTVYANQPLPQDYFDVKGKLKKEYEYITNQVITSKYTALTFVPRNILEQFRRVANLYFLAISILQFFPKFTTVAPGVVILPLVIILGITALKDGYEDYQRHQADRRTNYSKVKLLANPEIPNSNGMTAKTKTFVRRILPSRKPDPRSSFSSDATTVFSKTSRNSKETVATSIREPIEYDYDGNGSHWKDSFWEDVRVGDFVKIVEGEQFPADILICATSEEENVAFVETKNLDGETNLKSRRAVDALTQLNNAGECGNARNAFTVKCDTPDTDMYRLNAVVNVGGHEYAVDINNILLRGTQLKNTGWAIGFVLFTGEDTKIVMNSGGTPSKRSRVERQMNPQVIINLIIIAAVAVICAIADSMLQVKYYELAAPWLYGDNLSDDNPRINGLITWAYALLTFQDIVPISLYLSIEVVRTVQALFIYFDYDIYYKKTDQPTIARSWNLSDDLGQIEYIFSDKTGTLTQNQMIFRKCTIGGVAYRGEPDPLEDDDLEDDEGLKEVPLLLDEKDVEKSTEKLDVPIRIDLAPSSSSSVLNRTPSTSSLPQDDETFHFHDPQLQRDLDDAFNAEEGSSNAAHARHLNGFFTVLSLCHTVLTGVDPVTGEMTYKSQSPDEGALVQAAADVGYRFVGRDRETLLLRTPGSEELEKYELLNILEFTSARKRMSVVVRKIEEVQEGQPGNGRLMLLCKGADNVIFERLRPGADEMKAETEVHLSEFANTGLRTLTLAYKIIQEDEYARWSERYHQATIAMEDREEHIEEVSDELERDLRLLGATAIEDRLQDGVPETIADLKKAGIKIWVATGDKMETAIAIGKSTNLIGEQSNIVILRGGGDRSVPEQMVRAFQQFFPEVDVAREMQPRKSSSSRYEGDRIAPLRRIDTGMTDIVGMENGDRPGGFVLVVDGVGLLEAFRDEESKALLLSLSQQCEGVICCRVSPLQKALVVKLVKDGLGAMTLAIGDGANDVSMIQAADVGVGISGEEGLQAVNSSDYAIAQFKYLKKLLLVHGHWSYARNGTMILNFFYKNMLPFGIKFWFMIYSGWSANYVYDYIYVLFWNSIFTVLPVVGVGVFDRILDYHILMDVPELYRYGREGYWFSMRSFFVYMVDALVQSVVIYFIILYTYTSPTSRTDGYDINQTEFSTTMAMVGVMVANIYVGLNASAWTWWLTFTVFIGSIVLWVFTVIYSAIAPSFASTFLYGNNYFLFTSAYFWLCLPITFLVPLLPRYLFKYWKFSIEPTDIDILRAAIAKNPHQDWTQYSGPHRNADHLHDLAALKQEGIRMSRRHSSRASFASGHVAGRPSMDLRAASRTDMATGLTSVDRGFGFAMEEGGVEIRRIQTNISERRFGESAASGRRRGEKGKGTLRKIFPLRRSKVVKEEEFSNTPLSPPPPTPTPLSPLSPSYPVPEPMHSPSSTTYPPPQSPPPFS</sequence>
<dbReference type="InterPro" id="IPR018303">
    <property type="entry name" value="ATPase_P-typ_P_site"/>
</dbReference>
<dbReference type="InterPro" id="IPR023214">
    <property type="entry name" value="HAD_sf"/>
</dbReference>
<dbReference type="Gene3D" id="3.40.50.1000">
    <property type="entry name" value="HAD superfamily/HAD-like"/>
    <property type="match status" value="1"/>
</dbReference>
<keyword evidence="6 14" id="KW-0067">ATP-binding</keyword>
<keyword evidence="5 14" id="KW-0547">Nucleotide-binding</keyword>
<dbReference type="GO" id="GO:0140326">
    <property type="term" value="F:ATPase-coupled intramembrane lipid transporter activity"/>
    <property type="evidence" value="ECO:0007669"/>
    <property type="project" value="UniProtKB-EC"/>
</dbReference>
<reference evidence="20 21" key="1">
    <citation type="journal article" date="2020" name="ISME J.">
        <title>Uncovering the hidden diversity of litter-decomposition mechanisms in mushroom-forming fungi.</title>
        <authorList>
            <person name="Floudas D."/>
            <person name="Bentzer J."/>
            <person name="Ahren D."/>
            <person name="Johansson T."/>
            <person name="Persson P."/>
            <person name="Tunlid A."/>
        </authorList>
    </citation>
    <scope>NUCLEOTIDE SEQUENCE [LARGE SCALE GENOMIC DNA]</scope>
    <source>
        <strain evidence="20 21">CBS 175.51</strain>
    </source>
</reference>
<accession>A0A8H5BIG6</accession>
<dbReference type="InterPro" id="IPR036412">
    <property type="entry name" value="HAD-like_sf"/>
</dbReference>
<dbReference type="NCBIfam" id="TIGR01652">
    <property type="entry name" value="ATPase-Plipid"/>
    <property type="match status" value="1"/>
</dbReference>
<feature type="transmembrane region" description="Helical" evidence="16">
    <location>
        <begin position="1140"/>
        <end position="1159"/>
    </location>
</feature>
<evidence type="ECO:0000256" key="3">
    <source>
        <dbReference type="ARBA" id="ARBA00022692"/>
    </source>
</evidence>
<keyword evidence="4 15" id="KW-0479">Metal-binding</keyword>
<dbReference type="SUPFAM" id="SSF56784">
    <property type="entry name" value="HAD-like"/>
    <property type="match status" value="1"/>
</dbReference>
<dbReference type="OrthoDB" id="377733at2759"/>
<dbReference type="Pfam" id="PF13246">
    <property type="entry name" value="Cation_ATPase"/>
    <property type="match status" value="1"/>
</dbReference>
<feature type="compositionally biased region" description="Pro residues" evidence="17">
    <location>
        <begin position="1425"/>
        <end position="1448"/>
    </location>
</feature>
<feature type="transmembrane region" description="Helical" evidence="16">
    <location>
        <begin position="113"/>
        <end position="131"/>
    </location>
</feature>
<dbReference type="EMBL" id="JAACJK010000165">
    <property type="protein sequence ID" value="KAF5323960.1"/>
    <property type="molecule type" value="Genomic_DNA"/>
</dbReference>
<gene>
    <name evidence="20" type="ORF">D9611_008228</name>
</gene>
<evidence type="ECO:0000256" key="12">
    <source>
        <dbReference type="ARBA" id="ARBA00049128"/>
    </source>
</evidence>
<evidence type="ECO:0000256" key="10">
    <source>
        <dbReference type="ARBA" id="ARBA00023136"/>
    </source>
</evidence>
<feature type="transmembrane region" description="Helical" evidence="16">
    <location>
        <begin position="383"/>
        <end position="404"/>
    </location>
</feature>
<feature type="transmembrane region" description="Helical" evidence="16">
    <location>
        <begin position="1247"/>
        <end position="1267"/>
    </location>
</feature>
<protein>
    <recommendedName>
        <fullName evidence="16">Phospholipid-transporting ATPase</fullName>
        <ecNumber evidence="16">7.6.2.1</ecNumber>
    </recommendedName>
</protein>
<keyword evidence="7 15" id="KW-0460">Magnesium</keyword>
<dbReference type="GO" id="GO:0005524">
    <property type="term" value="F:ATP binding"/>
    <property type="evidence" value="ECO:0007669"/>
    <property type="project" value="UniProtKB-UniRule"/>
</dbReference>
<dbReference type="InterPro" id="IPR044492">
    <property type="entry name" value="P_typ_ATPase_HD_dom"/>
</dbReference>
<dbReference type="GO" id="GO:0005886">
    <property type="term" value="C:plasma membrane"/>
    <property type="evidence" value="ECO:0007669"/>
    <property type="project" value="TreeGrafter"/>
</dbReference>
<dbReference type="SFLD" id="SFLDG00002">
    <property type="entry name" value="C1.7:_P-type_atpase_like"/>
    <property type="match status" value="1"/>
</dbReference>
<keyword evidence="8 16" id="KW-1278">Translocase</keyword>
<feature type="region of interest" description="Disordered" evidence="17">
    <location>
        <begin position="1384"/>
        <end position="1466"/>
    </location>
</feature>
<dbReference type="InterPro" id="IPR032630">
    <property type="entry name" value="P_typ_ATPase_c"/>
</dbReference>
<feature type="binding site" evidence="14">
    <location>
        <position position="980"/>
    </location>
    <ligand>
        <name>ATP</name>
        <dbReference type="ChEBI" id="CHEBI:30616"/>
    </ligand>
</feature>
<evidence type="ECO:0000256" key="13">
    <source>
        <dbReference type="PIRSR" id="PIRSR606539-1"/>
    </source>
</evidence>
<feature type="binding site" evidence="14">
    <location>
        <position position="763"/>
    </location>
    <ligand>
        <name>ATP</name>
        <dbReference type="ChEBI" id="CHEBI:30616"/>
    </ligand>
</feature>
<dbReference type="SUPFAM" id="SSF81653">
    <property type="entry name" value="Calcium ATPase, transduction domain A"/>
    <property type="match status" value="1"/>
</dbReference>
<comment type="similarity">
    <text evidence="2 16">Belongs to the cation transport ATPase (P-type) (TC 3.A.3) family. Type IV subfamily.</text>
</comment>
<proteinExistence type="inferred from homology"/>
<dbReference type="SFLD" id="SFLDS00003">
    <property type="entry name" value="Haloacid_Dehalogenase"/>
    <property type="match status" value="1"/>
</dbReference>
<dbReference type="InterPro" id="IPR001757">
    <property type="entry name" value="P_typ_ATPase"/>
</dbReference>
<feature type="binding site" evidence="14">
    <location>
        <position position="729"/>
    </location>
    <ligand>
        <name>ATP</name>
        <dbReference type="ChEBI" id="CHEBI:30616"/>
    </ligand>
</feature>
<feature type="binding site" evidence="14">
    <location>
        <position position="654"/>
    </location>
    <ligand>
        <name>ATP</name>
        <dbReference type="ChEBI" id="CHEBI:30616"/>
    </ligand>
</feature>
<dbReference type="InterPro" id="IPR023298">
    <property type="entry name" value="ATPase_P-typ_TM_dom_sf"/>
</dbReference>
<dbReference type="InterPro" id="IPR023299">
    <property type="entry name" value="ATPase_P-typ_cyto_dom_N"/>
</dbReference>
<evidence type="ECO:0000256" key="11">
    <source>
        <dbReference type="ARBA" id="ARBA00034036"/>
    </source>
</evidence>
<feature type="transmembrane region" description="Helical" evidence="16">
    <location>
        <begin position="1179"/>
        <end position="1197"/>
    </location>
</feature>
<name>A0A8H5BIG6_9AGAR</name>
<feature type="binding site" evidence="14">
    <location>
        <position position="501"/>
    </location>
    <ligand>
        <name>ATP</name>
        <dbReference type="ChEBI" id="CHEBI:30616"/>
    </ligand>
</feature>
<keyword evidence="3 16" id="KW-0812">Transmembrane</keyword>
<evidence type="ECO:0000256" key="15">
    <source>
        <dbReference type="PIRSR" id="PIRSR606539-3"/>
    </source>
</evidence>
<feature type="binding site" evidence="15">
    <location>
        <position position="501"/>
    </location>
    <ligand>
        <name>Mg(2+)</name>
        <dbReference type="ChEBI" id="CHEBI:18420"/>
    </ligand>
</feature>
<feature type="binding site" evidence="15">
    <location>
        <position position="1004"/>
    </location>
    <ligand>
        <name>Mg(2+)</name>
        <dbReference type="ChEBI" id="CHEBI:18420"/>
    </ligand>
</feature>
<feature type="binding site" evidence="14">
    <location>
        <position position="974"/>
    </location>
    <ligand>
        <name>ATP</name>
        <dbReference type="ChEBI" id="CHEBI:30616"/>
    </ligand>
</feature>
<dbReference type="GO" id="GO:0000287">
    <property type="term" value="F:magnesium ion binding"/>
    <property type="evidence" value="ECO:0007669"/>
    <property type="project" value="UniProtKB-UniRule"/>
</dbReference>
<feature type="transmembrane region" description="Helical" evidence="16">
    <location>
        <begin position="1204"/>
        <end position="1227"/>
    </location>
</feature>
<feature type="transmembrane region" description="Helical" evidence="16">
    <location>
        <begin position="1089"/>
        <end position="1110"/>
    </location>
</feature>
<feature type="transmembrane region" description="Helical" evidence="16">
    <location>
        <begin position="1061"/>
        <end position="1083"/>
    </location>
</feature>
<feature type="compositionally biased region" description="Basic residues" evidence="17">
    <location>
        <begin position="1392"/>
        <end position="1413"/>
    </location>
</feature>
<dbReference type="Pfam" id="PF16209">
    <property type="entry name" value="PhoLip_ATPase_N"/>
    <property type="match status" value="1"/>
</dbReference>
<keyword evidence="10 16" id="KW-0472">Membrane</keyword>
<comment type="subcellular location">
    <subcellularLocation>
        <location evidence="1 16">Membrane</location>
        <topology evidence="1 16">Multi-pass membrane protein</topology>
    </subcellularLocation>
</comment>
<dbReference type="PROSITE" id="PS00154">
    <property type="entry name" value="ATPASE_E1_E2"/>
    <property type="match status" value="1"/>
</dbReference>
<evidence type="ECO:0000256" key="16">
    <source>
        <dbReference type="RuleBase" id="RU362033"/>
    </source>
</evidence>
<feature type="binding site" evidence="14">
    <location>
        <position position="845"/>
    </location>
    <ligand>
        <name>ATP</name>
        <dbReference type="ChEBI" id="CHEBI:30616"/>
    </ligand>
</feature>
<dbReference type="InterPro" id="IPR006539">
    <property type="entry name" value="P-type_ATPase_IV"/>
</dbReference>
<dbReference type="GO" id="GO:0016887">
    <property type="term" value="F:ATP hydrolysis activity"/>
    <property type="evidence" value="ECO:0007669"/>
    <property type="project" value="InterPro"/>
</dbReference>
<dbReference type="PRINTS" id="PR00119">
    <property type="entry name" value="CATATPASE"/>
</dbReference>
<evidence type="ECO:0000313" key="21">
    <source>
        <dbReference type="Proteomes" id="UP000541558"/>
    </source>
</evidence>
<dbReference type="Proteomes" id="UP000541558">
    <property type="component" value="Unassembled WGS sequence"/>
</dbReference>
<feature type="compositionally biased region" description="Pro residues" evidence="17">
    <location>
        <begin position="1456"/>
        <end position="1466"/>
    </location>
</feature>
<evidence type="ECO:0000256" key="6">
    <source>
        <dbReference type="ARBA" id="ARBA00022840"/>
    </source>
</evidence>
<dbReference type="InterPro" id="IPR008250">
    <property type="entry name" value="ATPase_P-typ_transduc_dom_A_sf"/>
</dbReference>
<feature type="binding site" evidence="14">
    <location>
        <position position="1004"/>
    </location>
    <ligand>
        <name>ATP</name>
        <dbReference type="ChEBI" id="CHEBI:30616"/>
    </ligand>
</feature>
<dbReference type="SFLD" id="SFLDF00027">
    <property type="entry name" value="p-type_atpase"/>
    <property type="match status" value="1"/>
</dbReference>
<organism evidence="20 21">
    <name type="scientific">Ephemerocybe angulata</name>
    <dbReference type="NCBI Taxonomy" id="980116"/>
    <lineage>
        <taxon>Eukaryota</taxon>
        <taxon>Fungi</taxon>
        <taxon>Dikarya</taxon>
        <taxon>Basidiomycota</taxon>
        <taxon>Agaricomycotina</taxon>
        <taxon>Agaricomycetes</taxon>
        <taxon>Agaricomycetidae</taxon>
        <taxon>Agaricales</taxon>
        <taxon>Agaricineae</taxon>
        <taxon>Psathyrellaceae</taxon>
        <taxon>Ephemerocybe</taxon>
    </lineage>
</organism>
<dbReference type="PANTHER" id="PTHR24092">
    <property type="entry name" value="PROBABLE PHOSPHOLIPID-TRANSPORTING ATPASE"/>
    <property type="match status" value="1"/>
</dbReference>
<dbReference type="InterPro" id="IPR032631">
    <property type="entry name" value="P-type_ATPase_N"/>
</dbReference>
<feature type="binding site" evidence="14">
    <location>
        <position position="1003"/>
    </location>
    <ligand>
        <name>ATP</name>
        <dbReference type="ChEBI" id="CHEBI:30616"/>
    </ligand>
</feature>
<feature type="compositionally biased region" description="Polar residues" evidence="17">
    <location>
        <begin position="570"/>
        <end position="585"/>
    </location>
</feature>